<evidence type="ECO:0000256" key="4">
    <source>
        <dbReference type="ARBA" id="ARBA00012437"/>
    </source>
</evidence>
<dbReference type="CDD" id="cd10316">
    <property type="entry name" value="RGL4_M"/>
    <property type="match status" value="1"/>
</dbReference>
<dbReference type="SUPFAM" id="SSF49452">
    <property type="entry name" value="Starch-binding domain-like"/>
    <property type="match status" value="1"/>
</dbReference>
<evidence type="ECO:0000256" key="11">
    <source>
        <dbReference type="ARBA" id="ARBA00023326"/>
    </source>
</evidence>
<evidence type="ECO:0000256" key="9">
    <source>
        <dbReference type="ARBA" id="ARBA00023277"/>
    </source>
</evidence>
<name>A0A8H5MGN5_9AGAR</name>
<evidence type="ECO:0000259" key="15">
    <source>
        <dbReference type="Pfam" id="PF14686"/>
    </source>
</evidence>
<evidence type="ECO:0000256" key="2">
    <source>
        <dbReference type="ARBA" id="ARBA00004613"/>
    </source>
</evidence>
<keyword evidence="8" id="KW-0456">Lyase</keyword>
<evidence type="ECO:0000259" key="13">
    <source>
        <dbReference type="Pfam" id="PF09284"/>
    </source>
</evidence>
<evidence type="ECO:0000256" key="8">
    <source>
        <dbReference type="ARBA" id="ARBA00023239"/>
    </source>
</evidence>
<evidence type="ECO:0000256" key="12">
    <source>
        <dbReference type="SAM" id="SignalP"/>
    </source>
</evidence>
<dbReference type="PANTHER" id="PTHR36574:SF1">
    <property type="entry name" value="RHAMNOGALACTURONATE LYASE-RELATED"/>
    <property type="match status" value="1"/>
</dbReference>
<evidence type="ECO:0000256" key="5">
    <source>
        <dbReference type="ARBA" id="ARBA00022525"/>
    </source>
</evidence>
<dbReference type="GO" id="GO:0071555">
    <property type="term" value="P:cell wall organization"/>
    <property type="evidence" value="ECO:0007669"/>
    <property type="project" value="UniProtKB-KW"/>
</dbReference>
<evidence type="ECO:0000256" key="6">
    <source>
        <dbReference type="ARBA" id="ARBA00022729"/>
    </source>
</evidence>
<evidence type="ECO:0000256" key="3">
    <source>
        <dbReference type="ARBA" id="ARBA00010418"/>
    </source>
</evidence>
<dbReference type="Pfam" id="PF14683">
    <property type="entry name" value="CBM-like"/>
    <property type="match status" value="1"/>
</dbReference>
<feature type="domain" description="Rhamnogalacturonan lyase" evidence="14">
    <location>
        <begin position="399"/>
        <end position="563"/>
    </location>
</feature>
<feature type="domain" description="Rhamnogalacturonase B N-terminal" evidence="13">
    <location>
        <begin position="19"/>
        <end position="305"/>
    </location>
</feature>
<feature type="signal peptide" evidence="12">
    <location>
        <begin position="1"/>
        <end position="18"/>
    </location>
</feature>
<dbReference type="PANTHER" id="PTHR36574">
    <property type="entry name" value="RHAMNOGALACTURONATE LYASE-RELATED"/>
    <property type="match status" value="1"/>
</dbReference>
<feature type="chain" id="PRO_5034319736" description="rhamnogalacturonan endolyase" evidence="12">
    <location>
        <begin position="19"/>
        <end position="564"/>
    </location>
</feature>
<evidence type="ECO:0000256" key="1">
    <source>
        <dbReference type="ARBA" id="ARBA00001324"/>
    </source>
</evidence>
<evidence type="ECO:0000256" key="7">
    <source>
        <dbReference type="ARBA" id="ARBA00023157"/>
    </source>
</evidence>
<dbReference type="OrthoDB" id="114708at2759"/>
<dbReference type="GO" id="GO:0030246">
    <property type="term" value="F:carbohydrate binding"/>
    <property type="evidence" value="ECO:0007669"/>
    <property type="project" value="InterPro"/>
</dbReference>
<keyword evidence="17" id="KW-1185">Reference proteome</keyword>
<dbReference type="Proteomes" id="UP000518752">
    <property type="component" value="Unassembled WGS sequence"/>
</dbReference>
<dbReference type="Pfam" id="PF09284">
    <property type="entry name" value="RhgB_N"/>
    <property type="match status" value="1"/>
</dbReference>
<dbReference type="Pfam" id="PF14686">
    <property type="entry name" value="fn3_3"/>
    <property type="match status" value="1"/>
</dbReference>
<accession>A0A8H5MGN5</accession>
<keyword evidence="9" id="KW-0119">Carbohydrate metabolism</keyword>
<keyword evidence="5" id="KW-0964">Secreted</keyword>
<dbReference type="CDD" id="cd10320">
    <property type="entry name" value="RGL4_N"/>
    <property type="match status" value="1"/>
</dbReference>
<dbReference type="EC" id="4.2.2.23" evidence="4"/>
<dbReference type="Gene3D" id="2.60.120.260">
    <property type="entry name" value="Galactose-binding domain-like"/>
    <property type="match status" value="1"/>
</dbReference>
<evidence type="ECO:0000313" key="16">
    <source>
        <dbReference type="EMBL" id="KAF5393036.1"/>
    </source>
</evidence>
<keyword evidence="10" id="KW-0961">Cell wall biogenesis/degradation</keyword>
<comment type="catalytic activity">
    <reaction evidence="1">
        <text>Endotype eliminative cleavage of L-alpha-rhamnopyranosyl-(1-&gt;4)-alpha-D-galactopyranosyluronic acid bonds of rhamnogalacturonan I domains in ramified hairy regions of pectin leaving L-rhamnopyranose at the reducing end and 4-deoxy-4,5-unsaturated D-galactopyranosyluronic acid at the non-reducing end.</text>
        <dbReference type="EC" id="4.2.2.23"/>
    </reaction>
</comment>
<reference evidence="16 17" key="1">
    <citation type="journal article" date="2020" name="ISME J.">
        <title>Uncovering the hidden diversity of litter-decomposition mechanisms in mushroom-forming fungi.</title>
        <authorList>
            <person name="Floudas D."/>
            <person name="Bentzer J."/>
            <person name="Ahren D."/>
            <person name="Johansson T."/>
            <person name="Persson P."/>
            <person name="Tunlid A."/>
        </authorList>
    </citation>
    <scope>NUCLEOTIDE SEQUENCE [LARGE SCALE GENOMIC DNA]</scope>
    <source>
        <strain evidence="16 17">CBS 406.79</strain>
    </source>
</reference>
<dbReference type="InterPro" id="IPR029413">
    <property type="entry name" value="RG-lyase_II"/>
</dbReference>
<dbReference type="AlphaFoldDB" id="A0A8H5MGN5"/>
<dbReference type="GO" id="GO:0102210">
    <property type="term" value="F:rhamnogalacturonan endolyase activity"/>
    <property type="evidence" value="ECO:0007669"/>
    <property type="project" value="UniProtKB-EC"/>
</dbReference>
<dbReference type="InterPro" id="IPR011013">
    <property type="entry name" value="Gal_mutarotase_sf_dom"/>
</dbReference>
<dbReference type="InterPro" id="IPR015364">
    <property type="entry name" value="RhgB_N"/>
</dbReference>
<dbReference type="SUPFAM" id="SSF49785">
    <property type="entry name" value="Galactose-binding domain-like"/>
    <property type="match status" value="1"/>
</dbReference>
<feature type="domain" description="Rhamnogalacturonan lyase" evidence="15">
    <location>
        <begin position="311"/>
        <end position="383"/>
    </location>
</feature>
<protein>
    <recommendedName>
        <fullName evidence="4">rhamnogalacturonan endolyase</fullName>
        <ecNumber evidence="4">4.2.2.23</ecNumber>
    </recommendedName>
</protein>
<comment type="similarity">
    <text evidence="3">Belongs to the polysaccharide lyase 4 family.</text>
</comment>
<dbReference type="CDD" id="cd10317">
    <property type="entry name" value="RGL4_C"/>
    <property type="match status" value="1"/>
</dbReference>
<dbReference type="GO" id="GO:0045490">
    <property type="term" value="P:pectin catabolic process"/>
    <property type="evidence" value="ECO:0007669"/>
    <property type="project" value="TreeGrafter"/>
</dbReference>
<evidence type="ECO:0000259" key="14">
    <source>
        <dbReference type="Pfam" id="PF14683"/>
    </source>
</evidence>
<evidence type="ECO:0000313" key="17">
    <source>
        <dbReference type="Proteomes" id="UP000518752"/>
    </source>
</evidence>
<dbReference type="InterPro" id="IPR029411">
    <property type="entry name" value="RG-lyase_III"/>
</dbReference>
<dbReference type="Gene3D" id="2.60.40.1120">
    <property type="entry name" value="Carboxypeptidase-like, regulatory domain"/>
    <property type="match status" value="1"/>
</dbReference>
<dbReference type="InterPro" id="IPR014718">
    <property type="entry name" value="GH-type_carb-bd"/>
</dbReference>
<organism evidence="16 17">
    <name type="scientific">Collybiopsis confluens</name>
    <dbReference type="NCBI Taxonomy" id="2823264"/>
    <lineage>
        <taxon>Eukaryota</taxon>
        <taxon>Fungi</taxon>
        <taxon>Dikarya</taxon>
        <taxon>Basidiomycota</taxon>
        <taxon>Agaricomycotina</taxon>
        <taxon>Agaricomycetes</taxon>
        <taxon>Agaricomycetidae</taxon>
        <taxon>Agaricales</taxon>
        <taxon>Marasmiineae</taxon>
        <taxon>Omphalotaceae</taxon>
        <taxon>Collybiopsis</taxon>
    </lineage>
</organism>
<keyword evidence="11" id="KW-0624">Polysaccharide degradation</keyword>
<dbReference type="SUPFAM" id="SSF74650">
    <property type="entry name" value="Galactose mutarotase-like"/>
    <property type="match status" value="1"/>
</dbReference>
<keyword evidence="7" id="KW-1015">Disulfide bond</keyword>
<keyword evidence="6 12" id="KW-0732">Signal</keyword>
<dbReference type="InterPro" id="IPR016590">
    <property type="entry name" value="Rhamnogalacturonase_B"/>
</dbReference>
<comment type="subcellular location">
    <subcellularLocation>
        <location evidence="2">Secreted</location>
    </subcellularLocation>
</comment>
<sequence length="564" mass="60057">MLFFFLAFAALLLPSVIGFGVVTSGNSLIVTTDGGLVFTVDQTTGDITSLKFNGIEAQDQSGKHSQISSGIGASCTWVQTGNESNYIKITCTTGTLIQQVLDSLLYSNIITKKFQFSYYVARRNDPAIHMATFTTAEPTVGELRYIARLNRATVPNGFPQSDVNGGTAIEGSDVFLVNGQTRSKFYSSRQFIDDAVKGVTGPNIGVFMIVPGTGFESSSGGPFFRDIDNQGSAQQELYFCELHCINQYSSANQSLFSLADMNSGHTNTEADRQGMHGPYALWFTTGAAPSGAIDTTFWDGLAVSGWVTQSGRGRVTGTATGIASTFSTLQSIGFSNSVAEYWVRTDTSGKFTSPFMKPGTYTMTLYKVELAVATQTVTVTAGGLLTSNIASAEANPAVIWQIGDFDGTPRGFLNADMIERMHPSDTRMHSWGPVTFTIGQAVSSFPMAIFQAVGPVTIRFTLASNQGGARTLQIGTTLAFAGARPQITLNGFTGPAPSPPSQPDSRGVTRGTWRGNNIMYTVSIPSGVLLTGSSVNTLTINPISGSSGDGFLSPNFVFDAIRLF</sequence>
<evidence type="ECO:0000256" key="10">
    <source>
        <dbReference type="ARBA" id="ARBA00023316"/>
    </source>
</evidence>
<proteinExistence type="inferred from homology"/>
<dbReference type="InterPro" id="IPR008979">
    <property type="entry name" value="Galactose-bd-like_sf"/>
</dbReference>
<dbReference type="EMBL" id="JAACJN010000003">
    <property type="protein sequence ID" value="KAF5393036.1"/>
    <property type="molecule type" value="Genomic_DNA"/>
</dbReference>
<comment type="caution">
    <text evidence="16">The sequence shown here is derived from an EMBL/GenBank/DDBJ whole genome shotgun (WGS) entry which is preliminary data.</text>
</comment>
<gene>
    <name evidence="16" type="ORF">D9757_001197</name>
</gene>
<dbReference type="InterPro" id="IPR013784">
    <property type="entry name" value="Carb-bd-like_fold"/>
</dbReference>
<dbReference type="GO" id="GO:0005576">
    <property type="term" value="C:extracellular region"/>
    <property type="evidence" value="ECO:0007669"/>
    <property type="project" value="UniProtKB-SubCell"/>
</dbReference>
<dbReference type="Gene3D" id="2.70.98.10">
    <property type="match status" value="1"/>
</dbReference>